<dbReference type="RefSeq" id="WP_196202802.1">
    <property type="nucleotide sequence ID" value="NZ_JADPUN010000185.1"/>
</dbReference>
<protein>
    <submittedName>
        <fullName evidence="2">Uncharacterized protein</fullName>
    </submittedName>
</protein>
<evidence type="ECO:0000313" key="2">
    <source>
        <dbReference type="EMBL" id="MBF9131243.1"/>
    </source>
</evidence>
<dbReference type="Proteomes" id="UP000638560">
    <property type="component" value="Unassembled WGS sequence"/>
</dbReference>
<dbReference type="EMBL" id="JADPUN010000185">
    <property type="protein sequence ID" value="MBF9131243.1"/>
    <property type="molecule type" value="Genomic_DNA"/>
</dbReference>
<keyword evidence="3" id="KW-1185">Reference proteome</keyword>
<evidence type="ECO:0000256" key="1">
    <source>
        <dbReference type="SAM" id="MobiDB-lite"/>
    </source>
</evidence>
<feature type="region of interest" description="Disordered" evidence="1">
    <location>
        <begin position="127"/>
        <end position="146"/>
    </location>
</feature>
<reference evidence="2 3" key="1">
    <citation type="submission" date="2020-11" db="EMBL/GenBank/DDBJ databases">
        <title>A novel isolate from a Black sea contaminated sediment with potential to produce alkanes: Plantactinospora alkalitolerans sp. nov.</title>
        <authorList>
            <person name="Carro L."/>
            <person name="Veyisoglu A."/>
            <person name="Guven K."/>
            <person name="Schumann P."/>
            <person name="Klenk H.-P."/>
            <person name="Sahin N."/>
        </authorList>
    </citation>
    <scope>NUCLEOTIDE SEQUENCE [LARGE SCALE GENOMIC DNA]</scope>
    <source>
        <strain evidence="2 3">S1510</strain>
    </source>
</reference>
<proteinExistence type="predicted"/>
<organism evidence="2 3">
    <name type="scientific">Plantactinospora alkalitolerans</name>
    <dbReference type="NCBI Taxonomy" id="2789879"/>
    <lineage>
        <taxon>Bacteria</taxon>
        <taxon>Bacillati</taxon>
        <taxon>Actinomycetota</taxon>
        <taxon>Actinomycetes</taxon>
        <taxon>Micromonosporales</taxon>
        <taxon>Micromonosporaceae</taxon>
        <taxon>Plantactinospora</taxon>
    </lineage>
</organism>
<name>A0ABS0GZ74_9ACTN</name>
<sequence>MLVGAVDIYTNHAVVVLGATAFPEVEHDDSAATADDRHVVVRTRGQAAPTRVSIWSRDMPYLGPVVFDGELDLMDHTLWVGDIERLTSYTTKVLDSPGVQRVVVRVDDPGHASLIHVGLDLDTEVTTLRPVPGHRPGPRSDPMSDQ</sequence>
<evidence type="ECO:0000313" key="3">
    <source>
        <dbReference type="Proteomes" id="UP000638560"/>
    </source>
</evidence>
<accession>A0ABS0GZ74</accession>
<comment type="caution">
    <text evidence="2">The sequence shown here is derived from an EMBL/GenBank/DDBJ whole genome shotgun (WGS) entry which is preliminary data.</text>
</comment>
<gene>
    <name evidence="2" type="ORF">I0C86_20085</name>
</gene>